<reference evidence="1 2" key="1">
    <citation type="submission" date="2018-08" db="EMBL/GenBank/DDBJ databases">
        <title>A genome reference for cultivated species of the human gut microbiota.</title>
        <authorList>
            <person name="Zou Y."/>
            <person name="Xue W."/>
            <person name="Luo G."/>
        </authorList>
    </citation>
    <scope>NUCLEOTIDE SEQUENCE [LARGE SCALE GENOMIC DNA]</scope>
    <source>
        <strain evidence="1 2">AF45-14BH</strain>
    </source>
</reference>
<gene>
    <name evidence="1" type="ORF">DW068_11725</name>
</gene>
<evidence type="ECO:0000313" key="2">
    <source>
        <dbReference type="Proteomes" id="UP000283497"/>
    </source>
</evidence>
<comment type="caution">
    <text evidence="1">The sequence shown here is derived from an EMBL/GenBank/DDBJ whole genome shotgun (WGS) entry which is preliminary data.</text>
</comment>
<protein>
    <submittedName>
        <fullName evidence="1">Uncharacterized protein</fullName>
    </submittedName>
</protein>
<organism evidence="1 2">
    <name type="scientific">Anaerobutyricum hallii</name>
    <dbReference type="NCBI Taxonomy" id="39488"/>
    <lineage>
        <taxon>Bacteria</taxon>
        <taxon>Bacillati</taxon>
        <taxon>Bacillota</taxon>
        <taxon>Clostridia</taxon>
        <taxon>Lachnospirales</taxon>
        <taxon>Lachnospiraceae</taxon>
        <taxon>Anaerobutyricum</taxon>
    </lineage>
</organism>
<dbReference type="EMBL" id="QRNJ01000047">
    <property type="protein sequence ID" value="RHK37102.1"/>
    <property type="molecule type" value="Genomic_DNA"/>
</dbReference>
<proteinExistence type="predicted"/>
<dbReference type="AlphaFoldDB" id="A0A415G5G3"/>
<accession>A0A415G5G3</accession>
<name>A0A415G5G3_9FIRM</name>
<evidence type="ECO:0000313" key="1">
    <source>
        <dbReference type="EMBL" id="RHK37102.1"/>
    </source>
</evidence>
<dbReference type="Proteomes" id="UP000283497">
    <property type="component" value="Unassembled WGS sequence"/>
</dbReference>
<sequence length="76" mass="8262">MLGETDTCLIPAEVLIGSSFTVSVIAGDVITANAVTVKLYESGYRQGVEEADEATNVLEYGLRKYCDVDDIEMRRG</sequence>